<feature type="site" description="Transition state stabilizer" evidence="9">
    <location>
        <position position="72"/>
    </location>
</feature>
<keyword evidence="5" id="KW-0862">Zinc</keyword>
<evidence type="ECO:0000256" key="7">
    <source>
        <dbReference type="ARBA" id="ARBA00023049"/>
    </source>
</evidence>
<comment type="function">
    <text evidence="9 10">Catalyzes hydrolysis of the D-alanyl-D-alanine dipeptide.</text>
</comment>
<reference evidence="11 12" key="1">
    <citation type="journal article" date="2015" name="Genome Announc.">
        <title>Expanding the biotechnology potential of lactobacilli through comparative genomics of 213 strains and associated genera.</title>
        <authorList>
            <person name="Sun Z."/>
            <person name="Harris H.M."/>
            <person name="McCann A."/>
            <person name="Guo C."/>
            <person name="Argimon S."/>
            <person name="Zhang W."/>
            <person name="Yang X."/>
            <person name="Jeffery I.B."/>
            <person name="Cooney J.C."/>
            <person name="Kagawa T.F."/>
            <person name="Liu W."/>
            <person name="Song Y."/>
            <person name="Salvetti E."/>
            <person name="Wrobel A."/>
            <person name="Rasinkangas P."/>
            <person name="Parkhill J."/>
            <person name="Rea M.C."/>
            <person name="O'Sullivan O."/>
            <person name="Ritari J."/>
            <person name="Douillard F.P."/>
            <person name="Paul Ross R."/>
            <person name="Yang R."/>
            <person name="Briner A.E."/>
            <person name="Felis G.E."/>
            <person name="de Vos W.M."/>
            <person name="Barrangou R."/>
            <person name="Klaenhammer T.R."/>
            <person name="Caufield P.W."/>
            <person name="Cui Y."/>
            <person name="Zhang H."/>
            <person name="O'Toole P.W."/>
        </authorList>
    </citation>
    <scope>NUCLEOTIDE SEQUENCE [LARGE SCALE GENOMIC DNA]</scope>
    <source>
        <strain evidence="11 12">ATCC 53295</strain>
    </source>
</reference>
<dbReference type="GO" id="GO:0006508">
    <property type="term" value="P:proteolysis"/>
    <property type="evidence" value="ECO:0007669"/>
    <property type="project" value="UniProtKB-KW"/>
</dbReference>
<dbReference type="PANTHER" id="PTHR43126:SF1">
    <property type="entry name" value="D-ALANYL-D-ALANINE DIPEPTIDASE"/>
    <property type="match status" value="1"/>
</dbReference>
<dbReference type="OrthoDB" id="9801430at2"/>
<evidence type="ECO:0000256" key="6">
    <source>
        <dbReference type="ARBA" id="ARBA00022997"/>
    </source>
</evidence>
<dbReference type="AlphaFoldDB" id="A0A0R1GYW5"/>
<name>A0A0R1GYW5_9LACO</name>
<keyword evidence="2 9" id="KW-0645">Protease</keyword>
<proteinExistence type="inferred from homology"/>
<dbReference type="Pfam" id="PF01427">
    <property type="entry name" value="Peptidase_M15"/>
    <property type="match status" value="1"/>
</dbReference>
<comment type="caution">
    <text evidence="9">Lacks conserved residue(s) required for the propagation of feature annotation.</text>
</comment>
<evidence type="ECO:0000256" key="2">
    <source>
        <dbReference type="ARBA" id="ARBA00022670"/>
    </source>
</evidence>
<protein>
    <recommendedName>
        <fullName evidence="9 10">D-alanyl-D-alanine dipeptidase</fullName>
        <shortName evidence="9 10">D-Ala-D-Ala dipeptidase</shortName>
        <ecNumber evidence="9 10">3.4.13.22</ecNumber>
    </recommendedName>
</protein>
<dbReference type="Proteomes" id="UP000051176">
    <property type="component" value="Unassembled WGS sequence"/>
</dbReference>
<keyword evidence="7 9" id="KW-0482">Metalloprotease</keyword>
<dbReference type="SUPFAM" id="SSF55166">
    <property type="entry name" value="Hedgehog/DD-peptidase"/>
    <property type="match status" value="1"/>
</dbReference>
<evidence type="ECO:0000256" key="5">
    <source>
        <dbReference type="ARBA" id="ARBA00022833"/>
    </source>
</evidence>
<evidence type="ECO:0000256" key="1">
    <source>
        <dbReference type="ARBA" id="ARBA00001362"/>
    </source>
</evidence>
<evidence type="ECO:0000256" key="4">
    <source>
        <dbReference type="ARBA" id="ARBA00022801"/>
    </source>
</evidence>
<dbReference type="CDD" id="cd14840">
    <property type="entry name" value="D-Ala-D-Ala_dipeptidase_Aad"/>
    <property type="match status" value="1"/>
</dbReference>
<comment type="catalytic activity">
    <reaction evidence="1 9 10">
        <text>D-alanyl-D-alanine + H2O = 2 D-alanine</text>
        <dbReference type="Rhea" id="RHEA:20661"/>
        <dbReference type="ChEBI" id="CHEBI:15377"/>
        <dbReference type="ChEBI" id="CHEBI:57416"/>
        <dbReference type="ChEBI" id="CHEBI:57822"/>
        <dbReference type="EC" id="3.4.13.22"/>
    </reaction>
</comment>
<evidence type="ECO:0000256" key="10">
    <source>
        <dbReference type="PIRNR" id="PIRNR026671"/>
    </source>
</evidence>
<evidence type="ECO:0000313" key="12">
    <source>
        <dbReference type="Proteomes" id="UP000051176"/>
    </source>
</evidence>
<evidence type="ECO:0000256" key="3">
    <source>
        <dbReference type="ARBA" id="ARBA00022723"/>
    </source>
</evidence>
<dbReference type="eggNOG" id="COG2173">
    <property type="taxonomic scope" value="Bacteria"/>
</dbReference>
<dbReference type="PATRIC" id="fig|1267003.4.peg.771"/>
<evidence type="ECO:0000256" key="9">
    <source>
        <dbReference type="HAMAP-Rule" id="MF_01924"/>
    </source>
</evidence>
<keyword evidence="8 10" id="KW-0961">Cell wall biogenesis/degradation</keyword>
<gene>
    <name evidence="11" type="ORF">FD07_GL000723</name>
</gene>
<keyword evidence="12" id="KW-1185">Reference proteome</keyword>
<keyword evidence="6 9" id="KW-0224">Dipeptidase</keyword>
<dbReference type="STRING" id="357278.IV61_GL001664"/>
<dbReference type="HAMAP" id="MF_01924">
    <property type="entry name" value="A_A_dipeptidase"/>
    <property type="match status" value="1"/>
</dbReference>
<keyword evidence="3" id="KW-0479">Metal-binding</keyword>
<dbReference type="PIRSF" id="PIRSF026671">
    <property type="entry name" value="AA_dipeptidase"/>
    <property type="match status" value="1"/>
</dbReference>
<dbReference type="EC" id="3.4.13.22" evidence="9 10"/>
<dbReference type="Gene3D" id="3.30.1380.10">
    <property type="match status" value="1"/>
</dbReference>
<dbReference type="InterPro" id="IPR009045">
    <property type="entry name" value="Zn_M74/Hedgehog-like"/>
</dbReference>
<dbReference type="EMBL" id="AZCZ01000002">
    <property type="protein sequence ID" value="KRK39549.1"/>
    <property type="molecule type" value="Genomic_DNA"/>
</dbReference>
<comment type="similarity">
    <text evidence="9 10">Belongs to the peptidase M15D family.</text>
</comment>
<dbReference type="GO" id="GO:0046872">
    <property type="term" value="F:metal ion binding"/>
    <property type="evidence" value="ECO:0007669"/>
    <property type="project" value="UniProtKB-KW"/>
</dbReference>
<organism evidence="11 12">
    <name type="scientific">Levilactobacillus parabrevis ATCC 53295</name>
    <dbReference type="NCBI Taxonomy" id="1267003"/>
    <lineage>
        <taxon>Bacteria</taxon>
        <taxon>Bacillati</taxon>
        <taxon>Bacillota</taxon>
        <taxon>Bacilli</taxon>
        <taxon>Lactobacillales</taxon>
        <taxon>Lactobacillaceae</taxon>
        <taxon>Levilactobacillus</taxon>
    </lineage>
</organism>
<dbReference type="PANTHER" id="PTHR43126">
    <property type="entry name" value="D-ALANYL-D-ALANINE DIPEPTIDASE"/>
    <property type="match status" value="1"/>
</dbReference>
<evidence type="ECO:0000256" key="8">
    <source>
        <dbReference type="ARBA" id="ARBA00023316"/>
    </source>
</evidence>
<dbReference type="RefSeq" id="WP_020089132.1">
    <property type="nucleotide sequence ID" value="NZ_AZCZ01000002.1"/>
</dbReference>
<accession>A0A0R1GYW5</accession>
<dbReference type="GO" id="GO:0160237">
    <property type="term" value="F:D-Ala-D-Ala dipeptidase activity"/>
    <property type="evidence" value="ECO:0007669"/>
    <property type="project" value="UniProtKB-EC"/>
</dbReference>
<keyword evidence="4 9" id="KW-0378">Hydrolase</keyword>
<feature type="active site" description="Proton donor/acceptor" evidence="9">
    <location>
        <position position="162"/>
    </location>
</feature>
<evidence type="ECO:0000313" key="11">
    <source>
        <dbReference type="EMBL" id="KRK39549.1"/>
    </source>
</evidence>
<dbReference type="InterPro" id="IPR000755">
    <property type="entry name" value="A_A_dipeptidase"/>
</dbReference>
<dbReference type="GO" id="GO:0071555">
    <property type="term" value="P:cell wall organization"/>
    <property type="evidence" value="ECO:0007669"/>
    <property type="project" value="UniProtKB-KW"/>
</dbReference>
<sequence length="190" mass="21777">MSQLETGFTNVQALDPSIIVDLRYATTDNFTHQVIYDFATAIARTGTAKKLAKASELLRSQGYRLKVWDAYRPVSAQERLYDVYPDPSFVAKPNPNFSHQKGVTFDVTLCDAAGRELEMQTEFDDFSVAAHRDFTRTPLQEKHYQILDEAMHSAGFFGYENEWWDYRDTQMDDYPPATADPNDFQIAEHA</sequence>
<comment type="caution">
    <text evidence="11">The sequence shown here is derived from an EMBL/GenBank/DDBJ whole genome shotgun (WGS) entry which is preliminary data.</text>
</comment>
<dbReference type="GO" id="GO:0008237">
    <property type="term" value="F:metallopeptidase activity"/>
    <property type="evidence" value="ECO:0007669"/>
    <property type="project" value="UniProtKB-KW"/>
</dbReference>